<reference evidence="1" key="1">
    <citation type="submission" date="2023-04" db="EMBL/GenBank/DDBJ databases">
        <title>Black Yeasts Isolated from many extreme environments.</title>
        <authorList>
            <person name="Coleine C."/>
            <person name="Stajich J.E."/>
            <person name="Selbmann L."/>
        </authorList>
    </citation>
    <scope>NUCLEOTIDE SEQUENCE</scope>
    <source>
        <strain evidence="1">CCFEE 5312</strain>
    </source>
</reference>
<dbReference type="Proteomes" id="UP001271007">
    <property type="component" value="Unassembled WGS sequence"/>
</dbReference>
<dbReference type="EMBL" id="JAWDJX010000008">
    <property type="protein sequence ID" value="KAK3055598.1"/>
    <property type="molecule type" value="Genomic_DNA"/>
</dbReference>
<dbReference type="AlphaFoldDB" id="A0AAJ0GE26"/>
<gene>
    <name evidence="1" type="ORF">LTR09_003518</name>
</gene>
<evidence type="ECO:0000313" key="1">
    <source>
        <dbReference type="EMBL" id="KAK3055598.1"/>
    </source>
</evidence>
<organism evidence="1 2">
    <name type="scientific">Extremus antarcticus</name>
    <dbReference type="NCBI Taxonomy" id="702011"/>
    <lineage>
        <taxon>Eukaryota</taxon>
        <taxon>Fungi</taxon>
        <taxon>Dikarya</taxon>
        <taxon>Ascomycota</taxon>
        <taxon>Pezizomycotina</taxon>
        <taxon>Dothideomycetes</taxon>
        <taxon>Dothideomycetidae</taxon>
        <taxon>Mycosphaerellales</taxon>
        <taxon>Extremaceae</taxon>
        <taxon>Extremus</taxon>
    </lineage>
</organism>
<sequence length="91" mass="10107">MKASGGMEAVCWDILAEDSGKRVFEVTSLEAWLSLREGLLAVESSADLEFTMDGDLDSEIANGTCFAVERMVMRRGLLNNRRICKDVVFQT</sequence>
<comment type="caution">
    <text evidence="1">The sequence shown here is derived from an EMBL/GenBank/DDBJ whole genome shotgun (WGS) entry which is preliminary data.</text>
</comment>
<keyword evidence="2" id="KW-1185">Reference proteome</keyword>
<name>A0AAJ0GE26_9PEZI</name>
<evidence type="ECO:0000313" key="2">
    <source>
        <dbReference type="Proteomes" id="UP001271007"/>
    </source>
</evidence>
<proteinExistence type="predicted"/>
<accession>A0AAJ0GE26</accession>
<protein>
    <submittedName>
        <fullName evidence="1">Uncharacterized protein</fullName>
    </submittedName>
</protein>